<proteinExistence type="predicted"/>
<evidence type="ECO:0008006" key="2">
    <source>
        <dbReference type="Google" id="ProtNLM"/>
    </source>
</evidence>
<dbReference type="Pfam" id="PF01904">
    <property type="entry name" value="DUF72"/>
    <property type="match status" value="1"/>
</dbReference>
<protein>
    <recommendedName>
        <fullName evidence="2">DUF72 domain-containing protein</fullName>
    </recommendedName>
</protein>
<dbReference type="InterPro" id="IPR002763">
    <property type="entry name" value="DUF72"/>
</dbReference>
<dbReference type="Gene3D" id="3.20.20.410">
    <property type="entry name" value="Protein of unknown function UPF0759"/>
    <property type="match status" value="1"/>
</dbReference>
<dbReference type="SUPFAM" id="SSF117396">
    <property type="entry name" value="TM1631-like"/>
    <property type="match status" value="1"/>
</dbReference>
<dbReference type="PANTHER" id="PTHR30348:SF9">
    <property type="entry name" value="UPF0759 PROTEIN YECE"/>
    <property type="match status" value="1"/>
</dbReference>
<gene>
    <name evidence="1" type="ORF">LCGC14_0182220</name>
</gene>
<dbReference type="InterPro" id="IPR036520">
    <property type="entry name" value="UPF0759_sf"/>
</dbReference>
<reference evidence="1" key="1">
    <citation type="journal article" date="2015" name="Nature">
        <title>Complex archaea that bridge the gap between prokaryotes and eukaryotes.</title>
        <authorList>
            <person name="Spang A."/>
            <person name="Saw J.H."/>
            <person name="Jorgensen S.L."/>
            <person name="Zaremba-Niedzwiedzka K."/>
            <person name="Martijn J."/>
            <person name="Lind A.E."/>
            <person name="van Eijk R."/>
            <person name="Schleper C."/>
            <person name="Guy L."/>
            <person name="Ettema T.J."/>
        </authorList>
    </citation>
    <scope>NUCLEOTIDE SEQUENCE</scope>
</reference>
<accession>A0A0F9UP80</accession>
<dbReference type="PANTHER" id="PTHR30348">
    <property type="entry name" value="UNCHARACTERIZED PROTEIN YECE"/>
    <property type="match status" value="1"/>
</dbReference>
<sequence>MAVLNDNPLRLGCTQWSDPAWRGSLYDAGSDADERLAQYCSVFGAVEGNTTFYSLPSADRVARWAELMPTDFRFCAKLPREVSHGARLDPQSVELRQFFARMAVLEQRLGPIWLQLPQRFGPSGLAELTRFLDQLPSEFDYAVEVRHLDFFRKDPSEQQLNRQLHQRGIERIVFDTRALFASADQSSATLEAQERKPRLPVHAVALSSQPVVRFVGGMDNQANLQALQPWLGKCAEWLNEGRRPMVFMHTPDNRLAPQLARRFYQQLQQQWVPTLPDMPSWPGELEAAQQPQQVGLF</sequence>
<comment type="caution">
    <text evidence="1">The sequence shown here is derived from an EMBL/GenBank/DDBJ whole genome shotgun (WGS) entry which is preliminary data.</text>
</comment>
<dbReference type="AlphaFoldDB" id="A0A0F9UP80"/>
<name>A0A0F9UP80_9ZZZZ</name>
<organism evidence="1">
    <name type="scientific">marine sediment metagenome</name>
    <dbReference type="NCBI Taxonomy" id="412755"/>
    <lineage>
        <taxon>unclassified sequences</taxon>
        <taxon>metagenomes</taxon>
        <taxon>ecological metagenomes</taxon>
    </lineage>
</organism>
<evidence type="ECO:0000313" key="1">
    <source>
        <dbReference type="EMBL" id="KKN94895.1"/>
    </source>
</evidence>
<dbReference type="EMBL" id="LAZR01000074">
    <property type="protein sequence ID" value="KKN94895.1"/>
    <property type="molecule type" value="Genomic_DNA"/>
</dbReference>